<comment type="caution">
    <text evidence="2">The sequence shown here is derived from an EMBL/GenBank/DDBJ whole genome shotgun (WGS) entry which is preliminary data.</text>
</comment>
<dbReference type="AlphaFoldDB" id="A0AAV5AA09"/>
<dbReference type="EMBL" id="BPWL01000006">
    <property type="protein sequence ID" value="GJJ11175.1"/>
    <property type="molecule type" value="Genomic_DNA"/>
</dbReference>
<dbReference type="InterPro" id="IPR053206">
    <property type="entry name" value="Dimeric_xanthone_biosynth"/>
</dbReference>
<dbReference type="Proteomes" id="UP001050691">
    <property type="component" value="Unassembled WGS sequence"/>
</dbReference>
<gene>
    <name evidence="2" type="ORF">Clacol_005407</name>
</gene>
<dbReference type="PANTHER" id="PTHR38048">
    <property type="entry name" value="EXPRESSED PROTEIN"/>
    <property type="match status" value="1"/>
</dbReference>
<dbReference type="Pfam" id="PF01814">
    <property type="entry name" value="Hemerythrin"/>
    <property type="match status" value="1"/>
</dbReference>
<keyword evidence="3" id="KW-1185">Reference proteome</keyword>
<organism evidence="2 3">
    <name type="scientific">Clathrus columnatus</name>
    <dbReference type="NCBI Taxonomy" id="1419009"/>
    <lineage>
        <taxon>Eukaryota</taxon>
        <taxon>Fungi</taxon>
        <taxon>Dikarya</taxon>
        <taxon>Basidiomycota</taxon>
        <taxon>Agaricomycotina</taxon>
        <taxon>Agaricomycetes</taxon>
        <taxon>Phallomycetidae</taxon>
        <taxon>Phallales</taxon>
        <taxon>Clathraceae</taxon>
        <taxon>Clathrus</taxon>
    </lineage>
</organism>
<evidence type="ECO:0000313" key="2">
    <source>
        <dbReference type="EMBL" id="GJJ11175.1"/>
    </source>
</evidence>
<reference evidence="2" key="1">
    <citation type="submission" date="2021-10" db="EMBL/GenBank/DDBJ databases">
        <title>De novo Genome Assembly of Clathrus columnatus (Basidiomycota, Fungi) Using Illumina and Nanopore Sequence Data.</title>
        <authorList>
            <person name="Ogiso-Tanaka E."/>
            <person name="Itagaki H."/>
            <person name="Hosoya T."/>
            <person name="Hosaka K."/>
        </authorList>
    </citation>
    <scope>NUCLEOTIDE SEQUENCE</scope>
    <source>
        <strain evidence="2">MO-923</strain>
    </source>
</reference>
<protein>
    <recommendedName>
        <fullName evidence="1">Hemerythrin-like domain-containing protein</fullName>
    </recommendedName>
</protein>
<name>A0AAV5AA09_9AGAM</name>
<accession>A0AAV5AA09</accession>
<evidence type="ECO:0000259" key="1">
    <source>
        <dbReference type="Pfam" id="PF01814"/>
    </source>
</evidence>
<feature type="domain" description="Hemerythrin-like" evidence="1">
    <location>
        <begin position="25"/>
        <end position="136"/>
    </location>
</feature>
<dbReference type="PANTHER" id="PTHR38048:SF2">
    <property type="entry name" value="HEMERYTHRIN-LIKE DOMAIN-CONTAINING PROTEIN"/>
    <property type="match status" value="1"/>
</dbReference>
<evidence type="ECO:0000313" key="3">
    <source>
        <dbReference type="Proteomes" id="UP001050691"/>
    </source>
</evidence>
<proteinExistence type="predicted"/>
<dbReference type="Gene3D" id="1.20.120.520">
    <property type="entry name" value="nmb1532 protein domain like"/>
    <property type="match status" value="1"/>
</dbReference>
<dbReference type="InterPro" id="IPR012312">
    <property type="entry name" value="Hemerythrin-like"/>
</dbReference>
<sequence length="205" mass="23750">MSTNNEYACPKDVYQQLAWNMTVAHAIIKAGYESVWQHLENPPIHDLDNFISYCICWTEFVQGHHDVEESYLFPHLEKKIDLSHEKEQHEAIDKGMDKVAAHLQEAKANHAKFDAGHIREVMASFKDVLFAHLDEEIVDIRAERLKAFSEEELKEMVLGLETESRKRGGLTTTLPFLITHSFSQRLVEIFSTFSVKIRTFAAYLW</sequence>